<accession>A0A7U4M1R4</accession>
<dbReference type="Gene3D" id="3.90.1150.10">
    <property type="entry name" value="Aspartate Aminotransferase, domain 1"/>
    <property type="match status" value="1"/>
</dbReference>
<dbReference type="RefSeq" id="WP_046551305.1">
    <property type="nucleotide sequence ID" value="NZ_CP011308.1"/>
</dbReference>
<dbReference type="CDD" id="cd00609">
    <property type="entry name" value="AAT_like"/>
    <property type="match status" value="1"/>
</dbReference>
<gene>
    <name evidence="5" type="ORF">YH65_07330</name>
</gene>
<keyword evidence="3 5" id="KW-0032">Aminotransferase</keyword>
<organism evidence="5 6">
    <name type="scientific">Sulfurovum lithotrophicum</name>
    <dbReference type="NCBI Taxonomy" id="206403"/>
    <lineage>
        <taxon>Bacteria</taxon>
        <taxon>Pseudomonadati</taxon>
        <taxon>Campylobacterota</taxon>
        <taxon>Epsilonproteobacteria</taxon>
        <taxon>Campylobacterales</taxon>
        <taxon>Sulfurovaceae</taxon>
        <taxon>Sulfurovum</taxon>
    </lineage>
</organism>
<dbReference type="InterPro" id="IPR015424">
    <property type="entry name" value="PyrdxlP-dep_Trfase"/>
</dbReference>
<reference evidence="6" key="2">
    <citation type="journal article" date="2017" name="Stand. Genomic Sci.">
        <title>Complete genome sequence of the sulfur-oxidizing chemolithoautotrophic Sulfurovum lithotrophicum 42BKTT.</title>
        <authorList>
            <person name="Jeon W."/>
            <person name="Priscilla L."/>
            <person name="Park G."/>
            <person name="Lee H."/>
            <person name="Lee N."/>
            <person name="Lee D."/>
            <person name="Kwon H."/>
            <person name="Ahn I."/>
            <person name="Lee C."/>
            <person name="Lee H."/>
            <person name="Ahn J."/>
        </authorList>
    </citation>
    <scope>NUCLEOTIDE SEQUENCE [LARGE SCALE GENOMIC DNA]</scope>
    <source>
        <strain evidence="6">ATCC BAA-797 / 42BKT</strain>
    </source>
</reference>
<dbReference type="InterPro" id="IPR015422">
    <property type="entry name" value="PyrdxlP-dep_Trfase_small"/>
</dbReference>
<proteinExistence type="inferred from homology"/>
<dbReference type="InterPro" id="IPR004839">
    <property type="entry name" value="Aminotransferase_I/II_large"/>
</dbReference>
<comment type="cofactor">
    <cofactor evidence="1 3">
        <name>pyridoxal 5'-phosphate</name>
        <dbReference type="ChEBI" id="CHEBI:597326"/>
    </cofactor>
</comment>
<dbReference type="InterPro" id="IPR004838">
    <property type="entry name" value="NHTrfase_class1_PyrdxlP-BS"/>
</dbReference>
<dbReference type="PANTHER" id="PTHR42885">
    <property type="entry name" value="HISTIDINOL-PHOSPHATE AMINOTRANSFERASE-RELATED"/>
    <property type="match status" value="1"/>
</dbReference>
<evidence type="ECO:0000256" key="2">
    <source>
        <dbReference type="ARBA" id="ARBA00022898"/>
    </source>
</evidence>
<protein>
    <recommendedName>
        <fullName evidence="3">Aminotransferase</fullName>
        <ecNumber evidence="3">2.6.1.-</ecNumber>
    </recommendedName>
</protein>
<dbReference type="EC" id="2.6.1.-" evidence="3"/>
<dbReference type="Pfam" id="PF00155">
    <property type="entry name" value="Aminotran_1_2"/>
    <property type="match status" value="1"/>
</dbReference>
<reference evidence="5 6" key="1">
    <citation type="submission" date="2015-04" db="EMBL/GenBank/DDBJ databases">
        <title>Complete genome sequence of Sulfurovum lithotrophicum ATCC BAA-797T.</title>
        <authorList>
            <person name="Ahn J."/>
            <person name="Park G."/>
            <person name="Jeon W."/>
            <person name="Jang Y."/>
            <person name="Jang M."/>
            <person name="Lee H."/>
            <person name="Lee H."/>
        </authorList>
    </citation>
    <scope>NUCLEOTIDE SEQUENCE [LARGE SCALE GENOMIC DNA]</scope>
    <source>
        <strain evidence="6">ATCC BAA-797 / 42BKT</strain>
    </source>
</reference>
<dbReference type="GO" id="GO:0008483">
    <property type="term" value="F:transaminase activity"/>
    <property type="evidence" value="ECO:0007669"/>
    <property type="project" value="UniProtKB-KW"/>
</dbReference>
<dbReference type="InterPro" id="IPR015421">
    <property type="entry name" value="PyrdxlP-dep_Trfase_major"/>
</dbReference>
<dbReference type="PROSITE" id="PS00105">
    <property type="entry name" value="AA_TRANSFER_CLASS_1"/>
    <property type="match status" value="1"/>
</dbReference>
<dbReference type="EMBL" id="CP011308">
    <property type="protein sequence ID" value="AKF25227.1"/>
    <property type="molecule type" value="Genomic_DNA"/>
</dbReference>
<dbReference type="SUPFAM" id="SSF53383">
    <property type="entry name" value="PLP-dependent transferases"/>
    <property type="match status" value="1"/>
</dbReference>
<keyword evidence="2" id="KW-0663">Pyridoxal phosphate</keyword>
<evidence type="ECO:0000256" key="3">
    <source>
        <dbReference type="RuleBase" id="RU000481"/>
    </source>
</evidence>
<keyword evidence="3 5" id="KW-0808">Transferase</keyword>
<dbReference type="Gene3D" id="3.40.640.10">
    <property type="entry name" value="Type I PLP-dependent aspartate aminotransferase-like (Major domain)"/>
    <property type="match status" value="1"/>
</dbReference>
<name>A0A7U4M1R4_9BACT</name>
<evidence type="ECO:0000313" key="6">
    <source>
        <dbReference type="Proteomes" id="UP000034444"/>
    </source>
</evidence>
<dbReference type="Proteomes" id="UP000034444">
    <property type="component" value="Chromosome"/>
</dbReference>
<evidence type="ECO:0000256" key="1">
    <source>
        <dbReference type="ARBA" id="ARBA00001933"/>
    </source>
</evidence>
<sequence>MTRYQHGGDIAAFARACGCSRGEVIDLSSNINFVKPHISTDFNTLQIAPYPNYDALYNAIASHYSVESTTLELFNGGSSAIFSFFRELSTAISVCTIYSPAYLEYKKAATLFGYRLHLIDRFTHLDTKIPGESLVIFVNPATPDGKFYDMEPLLEMWHAQECLVLIDESFIEFTSHPSATRFLKQYPNLTILKSMTKFFGAAGIRMGTLISHPDNITRLRAKEPLWKLSAFDSTYIQLALKDSGFKERSDRENHLARTFLLDSLENSPLVEKIYPSEANYILVRLHISTGEFQQKLITHRLLVRNCMNFDGLDDHHVRIAVKSIGELRQLKEVLHA</sequence>
<evidence type="ECO:0000259" key="4">
    <source>
        <dbReference type="Pfam" id="PF00155"/>
    </source>
</evidence>
<keyword evidence="6" id="KW-1185">Reference proteome</keyword>
<dbReference type="GO" id="GO:0030170">
    <property type="term" value="F:pyridoxal phosphate binding"/>
    <property type="evidence" value="ECO:0007669"/>
    <property type="project" value="InterPro"/>
</dbReference>
<dbReference type="PANTHER" id="PTHR42885:SF1">
    <property type="entry name" value="THREONINE-PHOSPHATE DECARBOXYLASE"/>
    <property type="match status" value="1"/>
</dbReference>
<feature type="domain" description="Aminotransferase class I/classII large" evidence="4">
    <location>
        <begin position="42"/>
        <end position="334"/>
    </location>
</feature>
<dbReference type="KEGG" id="slh:YH65_07330"/>
<dbReference type="OrthoDB" id="9813612at2"/>
<dbReference type="AlphaFoldDB" id="A0A7U4M1R4"/>
<evidence type="ECO:0000313" key="5">
    <source>
        <dbReference type="EMBL" id="AKF25227.1"/>
    </source>
</evidence>
<comment type="similarity">
    <text evidence="3">Belongs to the class-I pyridoxal-phosphate-dependent aminotransferase family.</text>
</comment>